<evidence type="ECO:0000256" key="2">
    <source>
        <dbReference type="ARBA" id="ARBA00023155"/>
    </source>
</evidence>
<keyword evidence="3 4" id="KW-0539">Nucleus</keyword>
<dbReference type="InterPro" id="IPR001356">
    <property type="entry name" value="HD"/>
</dbReference>
<evidence type="ECO:0000256" key="4">
    <source>
        <dbReference type="PROSITE-ProRule" id="PRU00108"/>
    </source>
</evidence>
<evidence type="ECO:0000313" key="8">
    <source>
        <dbReference type="Proteomes" id="UP000308197"/>
    </source>
</evidence>
<dbReference type="CDD" id="cd00086">
    <property type="entry name" value="homeodomain"/>
    <property type="match status" value="1"/>
</dbReference>
<dbReference type="Gene3D" id="1.10.10.60">
    <property type="entry name" value="Homeodomain-like"/>
    <property type="match status" value="1"/>
</dbReference>
<evidence type="ECO:0000256" key="3">
    <source>
        <dbReference type="ARBA" id="ARBA00023242"/>
    </source>
</evidence>
<keyword evidence="2 4" id="KW-0371">Homeobox</keyword>
<feature type="DNA-binding region" description="Homeobox" evidence="4">
    <location>
        <begin position="3"/>
        <end position="48"/>
    </location>
</feature>
<dbReference type="GO" id="GO:0000981">
    <property type="term" value="F:DNA-binding transcription factor activity, RNA polymerase II-specific"/>
    <property type="evidence" value="ECO:0007669"/>
    <property type="project" value="InterPro"/>
</dbReference>
<dbReference type="EMBL" id="ML212170">
    <property type="protein sequence ID" value="TFK79092.1"/>
    <property type="molecule type" value="Genomic_DNA"/>
</dbReference>
<protein>
    <recommendedName>
        <fullName evidence="6">Homeobox domain-containing protein</fullName>
    </recommendedName>
</protein>
<sequence>MEVFETFYNADGRPDAAQRAMLAARTGLDSEYIYNWFNNYAQKMRPPKPKGVSRQVPEETSPPVHLYRLEDLYSTHE</sequence>
<dbReference type="InterPro" id="IPR009057">
    <property type="entry name" value="Homeodomain-like_sf"/>
</dbReference>
<dbReference type="Proteomes" id="UP000308197">
    <property type="component" value="Unassembled WGS sequence"/>
</dbReference>
<dbReference type="Pfam" id="PF00046">
    <property type="entry name" value="Homeodomain"/>
    <property type="match status" value="1"/>
</dbReference>
<dbReference type="InterPro" id="IPR017970">
    <property type="entry name" value="Homeobox_CS"/>
</dbReference>
<dbReference type="PROSITE" id="PS00027">
    <property type="entry name" value="HOMEOBOX_1"/>
    <property type="match status" value="1"/>
</dbReference>
<dbReference type="InParanoid" id="A0A5C3NPY7"/>
<organism evidence="7 8">
    <name type="scientific">Polyporus arcularius HHB13444</name>
    <dbReference type="NCBI Taxonomy" id="1314778"/>
    <lineage>
        <taxon>Eukaryota</taxon>
        <taxon>Fungi</taxon>
        <taxon>Dikarya</taxon>
        <taxon>Basidiomycota</taxon>
        <taxon>Agaricomycotina</taxon>
        <taxon>Agaricomycetes</taxon>
        <taxon>Polyporales</taxon>
        <taxon>Polyporaceae</taxon>
        <taxon>Polyporus</taxon>
    </lineage>
</organism>
<evidence type="ECO:0000259" key="6">
    <source>
        <dbReference type="PROSITE" id="PS50071"/>
    </source>
</evidence>
<name>A0A5C3NPY7_9APHY</name>
<comment type="subcellular location">
    <subcellularLocation>
        <location evidence="4 5">Nucleus</location>
    </subcellularLocation>
</comment>
<evidence type="ECO:0000256" key="5">
    <source>
        <dbReference type="RuleBase" id="RU000682"/>
    </source>
</evidence>
<proteinExistence type="predicted"/>
<dbReference type="PROSITE" id="PS50071">
    <property type="entry name" value="HOMEOBOX_2"/>
    <property type="match status" value="1"/>
</dbReference>
<dbReference type="GO" id="GO:0005634">
    <property type="term" value="C:nucleus"/>
    <property type="evidence" value="ECO:0007669"/>
    <property type="project" value="UniProtKB-SubCell"/>
</dbReference>
<dbReference type="SUPFAM" id="SSF46689">
    <property type="entry name" value="Homeodomain-like"/>
    <property type="match status" value="1"/>
</dbReference>
<gene>
    <name evidence="7" type="ORF">K466DRAFT_592557</name>
</gene>
<evidence type="ECO:0000256" key="1">
    <source>
        <dbReference type="ARBA" id="ARBA00023125"/>
    </source>
</evidence>
<dbReference type="GO" id="GO:0003677">
    <property type="term" value="F:DNA binding"/>
    <property type="evidence" value="ECO:0007669"/>
    <property type="project" value="UniProtKB-UniRule"/>
</dbReference>
<evidence type="ECO:0000313" key="7">
    <source>
        <dbReference type="EMBL" id="TFK79092.1"/>
    </source>
</evidence>
<accession>A0A5C3NPY7</accession>
<dbReference type="AlphaFoldDB" id="A0A5C3NPY7"/>
<reference evidence="7 8" key="1">
    <citation type="journal article" date="2019" name="Nat. Ecol. Evol.">
        <title>Megaphylogeny resolves global patterns of mushroom evolution.</title>
        <authorList>
            <person name="Varga T."/>
            <person name="Krizsan K."/>
            <person name="Foldi C."/>
            <person name="Dima B."/>
            <person name="Sanchez-Garcia M."/>
            <person name="Sanchez-Ramirez S."/>
            <person name="Szollosi G.J."/>
            <person name="Szarkandi J.G."/>
            <person name="Papp V."/>
            <person name="Albert L."/>
            <person name="Andreopoulos W."/>
            <person name="Angelini C."/>
            <person name="Antonin V."/>
            <person name="Barry K.W."/>
            <person name="Bougher N.L."/>
            <person name="Buchanan P."/>
            <person name="Buyck B."/>
            <person name="Bense V."/>
            <person name="Catcheside P."/>
            <person name="Chovatia M."/>
            <person name="Cooper J."/>
            <person name="Damon W."/>
            <person name="Desjardin D."/>
            <person name="Finy P."/>
            <person name="Geml J."/>
            <person name="Haridas S."/>
            <person name="Hughes K."/>
            <person name="Justo A."/>
            <person name="Karasinski D."/>
            <person name="Kautmanova I."/>
            <person name="Kiss B."/>
            <person name="Kocsube S."/>
            <person name="Kotiranta H."/>
            <person name="LaButti K.M."/>
            <person name="Lechner B.E."/>
            <person name="Liimatainen K."/>
            <person name="Lipzen A."/>
            <person name="Lukacs Z."/>
            <person name="Mihaltcheva S."/>
            <person name="Morgado L.N."/>
            <person name="Niskanen T."/>
            <person name="Noordeloos M.E."/>
            <person name="Ohm R.A."/>
            <person name="Ortiz-Santana B."/>
            <person name="Ovrebo C."/>
            <person name="Racz N."/>
            <person name="Riley R."/>
            <person name="Savchenko A."/>
            <person name="Shiryaev A."/>
            <person name="Soop K."/>
            <person name="Spirin V."/>
            <person name="Szebenyi C."/>
            <person name="Tomsovsky M."/>
            <person name="Tulloss R.E."/>
            <person name="Uehling J."/>
            <person name="Grigoriev I.V."/>
            <person name="Vagvolgyi C."/>
            <person name="Papp T."/>
            <person name="Martin F.M."/>
            <person name="Miettinen O."/>
            <person name="Hibbett D.S."/>
            <person name="Nagy L.G."/>
        </authorList>
    </citation>
    <scope>NUCLEOTIDE SEQUENCE [LARGE SCALE GENOMIC DNA]</scope>
    <source>
        <strain evidence="7 8">HHB13444</strain>
    </source>
</reference>
<keyword evidence="8" id="KW-1185">Reference proteome</keyword>
<keyword evidence="1 4" id="KW-0238">DNA-binding</keyword>
<feature type="domain" description="Homeobox" evidence="6">
    <location>
        <begin position="1"/>
        <end position="47"/>
    </location>
</feature>